<evidence type="ECO:0000256" key="2">
    <source>
        <dbReference type="ARBA" id="ARBA00023015"/>
    </source>
</evidence>
<evidence type="ECO:0000259" key="6">
    <source>
        <dbReference type="PROSITE" id="PS51294"/>
    </source>
</evidence>
<reference evidence="7 8" key="1">
    <citation type="submission" date="2019-09" db="EMBL/GenBank/DDBJ databases">
        <title>A chromosome-level genome assembly of the Chinese tupelo Nyssa sinensis.</title>
        <authorList>
            <person name="Yang X."/>
            <person name="Kang M."/>
            <person name="Yang Y."/>
            <person name="Xiong H."/>
            <person name="Wang M."/>
            <person name="Zhang Z."/>
            <person name="Wang Z."/>
            <person name="Wu H."/>
            <person name="Ma T."/>
            <person name="Liu J."/>
            <person name="Xi Z."/>
        </authorList>
    </citation>
    <scope>NUCLEOTIDE SEQUENCE [LARGE SCALE GENOMIC DNA]</scope>
    <source>
        <strain evidence="7">J267</strain>
        <tissue evidence="7">Leaf</tissue>
    </source>
</reference>
<dbReference type="InterPro" id="IPR017930">
    <property type="entry name" value="Myb_dom"/>
</dbReference>
<keyword evidence="3" id="KW-0804">Transcription</keyword>
<dbReference type="InterPro" id="IPR006447">
    <property type="entry name" value="Myb_dom_plants"/>
</dbReference>
<keyword evidence="2" id="KW-0805">Transcription regulation</keyword>
<name>A0A5J5A206_9ASTE</name>
<dbReference type="NCBIfam" id="TIGR01557">
    <property type="entry name" value="myb_SHAQKYF"/>
    <property type="match status" value="1"/>
</dbReference>
<dbReference type="PANTHER" id="PTHR31314">
    <property type="entry name" value="MYB FAMILY TRANSCRIPTION FACTOR PHL7-LIKE"/>
    <property type="match status" value="1"/>
</dbReference>
<dbReference type="InterPro" id="IPR001005">
    <property type="entry name" value="SANT/Myb"/>
</dbReference>
<dbReference type="AlphaFoldDB" id="A0A5J5A206"/>
<feature type="compositionally biased region" description="Polar residues" evidence="5">
    <location>
        <begin position="73"/>
        <end position="92"/>
    </location>
</feature>
<organism evidence="7 8">
    <name type="scientific">Nyssa sinensis</name>
    <dbReference type="NCBI Taxonomy" id="561372"/>
    <lineage>
        <taxon>Eukaryota</taxon>
        <taxon>Viridiplantae</taxon>
        <taxon>Streptophyta</taxon>
        <taxon>Embryophyta</taxon>
        <taxon>Tracheophyta</taxon>
        <taxon>Spermatophyta</taxon>
        <taxon>Magnoliopsida</taxon>
        <taxon>eudicotyledons</taxon>
        <taxon>Gunneridae</taxon>
        <taxon>Pentapetalae</taxon>
        <taxon>asterids</taxon>
        <taxon>Cornales</taxon>
        <taxon>Nyssaceae</taxon>
        <taxon>Nyssa</taxon>
    </lineage>
</organism>
<accession>A0A5J5A206</accession>
<dbReference type="InterPro" id="IPR009057">
    <property type="entry name" value="Homeodomain-like_sf"/>
</dbReference>
<feature type="compositionally biased region" description="Low complexity" evidence="5">
    <location>
        <begin position="24"/>
        <end position="38"/>
    </location>
</feature>
<evidence type="ECO:0000256" key="4">
    <source>
        <dbReference type="ARBA" id="ARBA00023242"/>
    </source>
</evidence>
<gene>
    <name evidence="7" type="ORF">F0562_010657</name>
</gene>
<evidence type="ECO:0000313" key="8">
    <source>
        <dbReference type="Proteomes" id="UP000325577"/>
    </source>
</evidence>
<dbReference type="GO" id="GO:0003700">
    <property type="term" value="F:DNA-binding transcription factor activity"/>
    <property type="evidence" value="ECO:0007669"/>
    <property type="project" value="InterPro"/>
</dbReference>
<dbReference type="OrthoDB" id="551907at2759"/>
<feature type="compositionally biased region" description="Basic and acidic residues" evidence="5">
    <location>
        <begin position="1"/>
        <end position="21"/>
    </location>
</feature>
<evidence type="ECO:0000256" key="1">
    <source>
        <dbReference type="ARBA" id="ARBA00004123"/>
    </source>
</evidence>
<evidence type="ECO:0000256" key="5">
    <source>
        <dbReference type="SAM" id="MobiDB-lite"/>
    </source>
</evidence>
<proteinExistence type="predicted"/>
<dbReference type="EMBL" id="CM018047">
    <property type="protein sequence ID" value="KAA8524234.1"/>
    <property type="molecule type" value="Genomic_DNA"/>
</dbReference>
<dbReference type="Pfam" id="PF00249">
    <property type="entry name" value="Myb_DNA-binding"/>
    <property type="match status" value="1"/>
</dbReference>
<evidence type="ECO:0000313" key="7">
    <source>
        <dbReference type="EMBL" id="KAA8524234.1"/>
    </source>
</evidence>
<dbReference type="GO" id="GO:0003677">
    <property type="term" value="F:DNA binding"/>
    <property type="evidence" value="ECO:0007669"/>
    <property type="project" value="InterPro"/>
</dbReference>
<evidence type="ECO:0000256" key="3">
    <source>
        <dbReference type="ARBA" id="ARBA00023163"/>
    </source>
</evidence>
<dbReference type="Proteomes" id="UP000325577">
    <property type="component" value="Linkage Group LG4"/>
</dbReference>
<protein>
    <recommendedName>
        <fullName evidence="6">HTH myb-type domain-containing protein</fullName>
    </recommendedName>
</protein>
<dbReference type="PROSITE" id="PS51294">
    <property type="entry name" value="HTH_MYB"/>
    <property type="match status" value="1"/>
</dbReference>
<dbReference type="PANTHER" id="PTHR31314:SF174">
    <property type="entry name" value="OS02G0241200 PROTEIN"/>
    <property type="match status" value="1"/>
</dbReference>
<comment type="subcellular location">
    <subcellularLocation>
        <location evidence="1">Nucleus</location>
    </subcellularLocation>
</comment>
<feature type="region of interest" description="Disordered" evidence="5">
    <location>
        <begin position="1"/>
        <end position="92"/>
    </location>
</feature>
<dbReference type="Gene3D" id="1.10.10.60">
    <property type="entry name" value="Homeodomain-like"/>
    <property type="match status" value="1"/>
</dbReference>
<keyword evidence="8" id="KW-1185">Reference proteome</keyword>
<keyword evidence="4" id="KW-0539">Nucleus</keyword>
<dbReference type="InterPro" id="IPR046955">
    <property type="entry name" value="PHR1-like"/>
</dbReference>
<dbReference type="GO" id="GO:0005634">
    <property type="term" value="C:nucleus"/>
    <property type="evidence" value="ECO:0007669"/>
    <property type="project" value="UniProtKB-SubCell"/>
</dbReference>
<sequence>MTDRTTRAMAERIEIFDEDKSNGTTTETESSTYSPVSSQKYSSFDLNELAIDEEDDSTSGVPSEKVVEDGTSPEGNSSSNNTNADAEEQTTTVRQYVRSKTLRLRWTPVLHLAFVHAVERLGGQERATPKLVLEAMNVRGLSIAHIKSHLQMYRSKKLDESGQGNGLIRPSQFLEEKKWPPREVIRTHEIHGKGSSRFSWDGTNFELLSQHLNPKLMPITARHATQPSIWSLGTSIYKKQFQSNSCNPMLISNRSEAEFESPFRVKLQGLQEKQLQCTNDVVMPSEKRVKEKQIPNLQLSLSHDFDKSDKMNDHQRSSNINTVLSLSLSPTLSRQLAI</sequence>
<feature type="domain" description="HTH myb-type" evidence="6">
    <location>
        <begin position="98"/>
        <end position="158"/>
    </location>
</feature>
<dbReference type="SUPFAM" id="SSF46689">
    <property type="entry name" value="Homeodomain-like"/>
    <property type="match status" value="1"/>
</dbReference>